<evidence type="ECO:0000256" key="1">
    <source>
        <dbReference type="PIRSR" id="PIRSR613078-1"/>
    </source>
</evidence>
<keyword evidence="4" id="KW-1185">Reference proteome</keyword>
<dbReference type="EMBL" id="CP026309">
    <property type="protein sequence ID" value="AUV83521.1"/>
    <property type="molecule type" value="Genomic_DNA"/>
</dbReference>
<accession>A0A2I8VNM4</accession>
<feature type="active site" description="Proton donor/acceptor" evidence="1">
    <location>
        <position position="83"/>
    </location>
</feature>
<evidence type="ECO:0000313" key="4">
    <source>
        <dbReference type="Proteomes" id="UP000236584"/>
    </source>
</evidence>
<dbReference type="SUPFAM" id="SSF53254">
    <property type="entry name" value="Phosphoglycerate mutase-like"/>
    <property type="match status" value="1"/>
</dbReference>
<dbReference type="InterPro" id="IPR013078">
    <property type="entry name" value="His_Pase_superF_clade-1"/>
</dbReference>
<gene>
    <name evidence="3" type="ORF">C2R22_19290</name>
</gene>
<dbReference type="AlphaFoldDB" id="A0A2I8VNM4"/>
<dbReference type="OrthoDB" id="304253at2157"/>
<dbReference type="Gene3D" id="3.40.50.1240">
    <property type="entry name" value="Phosphoglycerate mutase-like"/>
    <property type="match status" value="1"/>
</dbReference>
<protein>
    <submittedName>
        <fullName evidence="3">Histidine phosphatase family protein</fullName>
    </submittedName>
</protein>
<proteinExistence type="predicted"/>
<dbReference type="GO" id="GO:0016791">
    <property type="term" value="F:phosphatase activity"/>
    <property type="evidence" value="ECO:0007669"/>
    <property type="project" value="TreeGrafter"/>
</dbReference>
<feature type="binding site" evidence="2">
    <location>
        <position position="59"/>
    </location>
    <ligand>
        <name>substrate</name>
    </ligand>
</feature>
<dbReference type="GeneID" id="35594284"/>
<dbReference type="InterPro" id="IPR050275">
    <property type="entry name" value="PGM_Phosphatase"/>
</dbReference>
<dbReference type="RefSeq" id="WP_103427210.1">
    <property type="nucleotide sequence ID" value="NZ_CP026309.1"/>
</dbReference>
<dbReference type="InterPro" id="IPR029033">
    <property type="entry name" value="His_PPase_superfam"/>
</dbReference>
<dbReference type="PROSITE" id="PS00175">
    <property type="entry name" value="PG_MUTASE"/>
    <property type="match status" value="1"/>
</dbReference>
<evidence type="ECO:0000313" key="3">
    <source>
        <dbReference type="EMBL" id="AUV83521.1"/>
    </source>
</evidence>
<evidence type="ECO:0000256" key="2">
    <source>
        <dbReference type="PIRSR" id="PIRSR613078-2"/>
    </source>
</evidence>
<dbReference type="Proteomes" id="UP000236584">
    <property type="component" value="Chromosome"/>
</dbReference>
<dbReference type="SMART" id="SM00855">
    <property type="entry name" value="PGAM"/>
    <property type="match status" value="1"/>
</dbReference>
<feature type="binding site" evidence="2">
    <location>
        <begin position="8"/>
        <end position="15"/>
    </location>
    <ligand>
        <name>substrate</name>
    </ligand>
</feature>
<reference evidence="3 4" key="1">
    <citation type="submission" date="2018-01" db="EMBL/GenBank/DDBJ databases">
        <title>Complete genome sequence of Salinigranum rubrum GX10T, an extremely halophilic archaeon isolated from a marine solar saltern.</title>
        <authorList>
            <person name="Han S."/>
        </authorList>
    </citation>
    <scope>NUCLEOTIDE SEQUENCE [LARGE SCALE GENOMIC DNA]</scope>
    <source>
        <strain evidence="3 4">GX10</strain>
    </source>
</reference>
<organism evidence="3 4">
    <name type="scientific">Salinigranum rubrum</name>
    <dbReference type="NCBI Taxonomy" id="755307"/>
    <lineage>
        <taxon>Archaea</taxon>
        <taxon>Methanobacteriati</taxon>
        <taxon>Methanobacteriota</taxon>
        <taxon>Stenosarchaea group</taxon>
        <taxon>Halobacteria</taxon>
        <taxon>Halobacteriales</taxon>
        <taxon>Haloferacaceae</taxon>
        <taxon>Salinigranum</taxon>
    </lineage>
</organism>
<dbReference type="KEGG" id="srub:C2R22_19290"/>
<dbReference type="InterPro" id="IPR001345">
    <property type="entry name" value="PG/BPGM_mutase_AS"/>
</dbReference>
<dbReference type="PANTHER" id="PTHR48100">
    <property type="entry name" value="BROAD-SPECIFICITY PHOSPHATASE YOR283W-RELATED"/>
    <property type="match status" value="1"/>
</dbReference>
<sequence>MATALLVRHGETTWNRSGRIQGWAPTPLTDRGREQAAALGAHLASTVDVDSLVSSDLRRAQETARHVARETGSELTTDAAWRERDFGCLQGFSSGEVFEEFPEYALSVSGAAAATARPDSGETLVEVRDRVLDGWERLLADLSPDETVVIVAHGGPNRLLLGSLLRYDVVDSILELDQDNCALNEIRASEPRVVRRNDTRYLPDDLTVDSETVA</sequence>
<feature type="active site" description="Tele-phosphohistidine intermediate" evidence="1">
    <location>
        <position position="9"/>
    </location>
</feature>
<dbReference type="PANTHER" id="PTHR48100:SF62">
    <property type="entry name" value="GLUCOSYL-3-PHOSPHOGLYCERATE PHOSPHATASE"/>
    <property type="match status" value="1"/>
</dbReference>
<dbReference type="CDD" id="cd07067">
    <property type="entry name" value="HP_PGM_like"/>
    <property type="match status" value="1"/>
</dbReference>
<dbReference type="GO" id="GO:0005737">
    <property type="term" value="C:cytoplasm"/>
    <property type="evidence" value="ECO:0007669"/>
    <property type="project" value="TreeGrafter"/>
</dbReference>
<dbReference type="Pfam" id="PF00300">
    <property type="entry name" value="His_Phos_1"/>
    <property type="match status" value="1"/>
</dbReference>
<name>A0A2I8VNM4_9EURY</name>